<name>A0A7T8C377_9CAUD</name>
<reference evidence="1 2" key="1">
    <citation type="submission" date="2020-12" db="EMBL/GenBank/DDBJ databases">
        <authorList>
            <person name="Esmael A."/>
        </authorList>
    </citation>
    <scope>NUCLEOTIDE SEQUENCE [LARGE SCALE GENOMIC DNA]</scope>
</reference>
<dbReference type="Proteomes" id="UP000595307">
    <property type="component" value="Segment"/>
</dbReference>
<evidence type="ECO:0000313" key="1">
    <source>
        <dbReference type="EMBL" id="QQO39050.1"/>
    </source>
</evidence>
<protein>
    <submittedName>
        <fullName evidence="1">Uncharacterized protein</fullName>
    </submittedName>
</protein>
<dbReference type="Gene3D" id="1.10.3420.10">
    <property type="entry name" value="putative ntp pyrophosphohydrolase like domain"/>
    <property type="match status" value="1"/>
</dbReference>
<dbReference type="InterPro" id="IPR023292">
    <property type="entry name" value="NTP_PyroPHydrolase-like_dom_sf"/>
</dbReference>
<dbReference type="EMBL" id="MW388005">
    <property type="protein sequence ID" value="QQO39050.1"/>
    <property type="molecule type" value="Genomic_DNA"/>
</dbReference>
<organism evidence="1 2">
    <name type="scientific">Salmonella phage SPHG3</name>
    <dbReference type="NCBI Taxonomy" id="2801526"/>
    <lineage>
        <taxon>Viruses</taxon>
        <taxon>Duplodnaviria</taxon>
        <taxon>Heunggongvirae</taxon>
        <taxon>Uroviricota</taxon>
        <taxon>Caudoviricetes</taxon>
        <taxon>Pantevenvirales</taxon>
        <taxon>Ackermannviridae</taxon>
        <taxon>Cvivirinae</taxon>
        <taxon>Kuttervirus</taxon>
        <taxon>Kuttervirus STW77</taxon>
    </lineage>
</organism>
<sequence>MTKFLSGNWFQNTPFAQVGQKANNWSRYIMTTTFSKNVRLNLAFGNAKGDVTAPDFSKIRNQAKLVLEETRELLEAAYFDHQVVLTLELNPRESETPTTTEDLMKAIMDAQGDITTVNDGVAHIAGFDGDECLQRVFASNMSKFIRNEGEVVPALDYYYNKGFPRESLRIEGEFPQACIKVVDTITVDGKEYPAGKFLKNMATFKEPDFSDMLTTEPKRQITEIILTGTATPGRLGSNEHAGVAFAPFDFIDEIVGYTEMGFQAFSGETVESYIPVFVFNEDNFPTLPLIWGEWKANVRIYVASPVQSSITQLTRID</sequence>
<accession>A0A7T8C377</accession>
<evidence type="ECO:0000313" key="2">
    <source>
        <dbReference type="Proteomes" id="UP000595307"/>
    </source>
</evidence>
<proteinExistence type="predicted"/>